<dbReference type="AlphaFoldDB" id="A0A944CAP4"/>
<sequence length="189" mass="20050">MDHGETAGNASRPVAASPVFVMGVCGVGKSLLARRLADALGVAMVEADDFHSDENRRKMARDLPLTDADRLPWLDAVSAAAKRQVQSTGGAVVACSCLRRAYRDRIRGALGNSVFLHLAGPRALIAERLAARTSHFVGAGLLDSQLDILEPLEDDESGIALEINVPIDDVVVTALDELRRMGAPAQSVV</sequence>
<dbReference type="PANTHER" id="PTHR43442:SF3">
    <property type="entry name" value="GLUCONOKINASE-RELATED"/>
    <property type="match status" value="1"/>
</dbReference>
<evidence type="ECO:0000256" key="1">
    <source>
        <dbReference type="ARBA" id="ARBA00004761"/>
    </source>
</evidence>
<keyword evidence="5 9" id="KW-0547">Nucleotide-binding</keyword>
<keyword evidence="6 9" id="KW-0418">Kinase</keyword>
<comment type="caution">
    <text evidence="10">The sequence shown here is derived from an EMBL/GenBank/DDBJ whole genome shotgun (WGS) entry which is preliminary data.</text>
</comment>
<dbReference type="SUPFAM" id="SSF52540">
    <property type="entry name" value="P-loop containing nucleoside triphosphate hydrolases"/>
    <property type="match status" value="1"/>
</dbReference>
<evidence type="ECO:0000256" key="5">
    <source>
        <dbReference type="ARBA" id="ARBA00022741"/>
    </source>
</evidence>
<dbReference type="GO" id="GO:0005975">
    <property type="term" value="P:carbohydrate metabolic process"/>
    <property type="evidence" value="ECO:0007669"/>
    <property type="project" value="InterPro"/>
</dbReference>
<protein>
    <recommendedName>
        <fullName evidence="3 9">Gluconokinase</fullName>
        <ecNumber evidence="3 9">2.7.1.12</ecNumber>
    </recommendedName>
</protein>
<dbReference type="Proteomes" id="UP000705379">
    <property type="component" value="Unassembled WGS sequence"/>
</dbReference>
<name>A0A944CAP4_9HYPH</name>
<evidence type="ECO:0000256" key="8">
    <source>
        <dbReference type="ARBA" id="ARBA00048090"/>
    </source>
</evidence>
<dbReference type="InterPro" id="IPR006001">
    <property type="entry name" value="Therm_gnt_kin"/>
</dbReference>
<comment type="catalytic activity">
    <reaction evidence="8 9">
        <text>D-gluconate + ATP = 6-phospho-D-gluconate + ADP + H(+)</text>
        <dbReference type="Rhea" id="RHEA:19433"/>
        <dbReference type="ChEBI" id="CHEBI:15378"/>
        <dbReference type="ChEBI" id="CHEBI:18391"/>
        <dbReference type="ChEBI" id="CHEBI:30616"/>
        <dbReference type="ChEBI" id="CHEBI:58759"/>
        <dbReference type="ChEBI" id="CHEBI:456216"/>
        <dbReference type="EC" id="2.7.1.12"/>
    </reaction>
</comment>
<evidence type="ECO:0000313" key="11">
    <source>
        <dbReference type="Proteomes" id="UP000705379"/>
    </source>
</evidence>
<keyword evidence="7 9" id="KW-0067">ATP-binding</keyword>
<proteinExistence type="inferred from homology"/>
<dbReference type="GO" id="GO:0046316">
    <property type="term" value="F:gluconokinase activity"/>
    <property type="evidence" value="ECO:0007669"/>
    <property type="project" value="UniProtKB-EC"/>
</dbReference>
<dbReference type="GO" id="GO:0005524">
    <property type="term" value="F:ATP binding"/>
    <property type="evidence" value="ECO:0007669"/>
    <property type="project" value="UniProtKB-KW"/>
</dbReference>
<organism evidence="10 11">
    <name type="scientific">Roseibium polysiphoniae</name>
    <dbReference type="NCBI Taxonomy" id="2571221"/>
    <lineage>
        <taxon>Bacteria</taxon>
        <taxon>Pseudomonadati</taxon>
        <taxon>Pseudomonadota</taxon>
        <taxon>Alphaproteobacteria</taxon>
        <taxon>Hyphomicrobiales</taxon>
        <taxon>Stappiaceae</taxon>
        <taxon>Roseibium</taxon>
    </lineage>
</organism>
<keyword evidence="4 9" id="KW-0808">Transferase</keyword>
<comment type="pathway">
    <text evidence="1">Carbohydrate acid metabolism.</text>
</comment>
<dbReference type="EMBL" id="QTKU01000001">
    <property type="protein sequence ID" value="MBS8259010.1"/>
    <property type="molecule type" value="Genomic_DNA"/>
</dbReference>
<dbReference type="CDD" id="cd02021">
    <property type="entry name" value="GntK"/>
    <property type="match status" value="1"/>
</dbReference>
<accession>A0A944CAP4</accession>
<evidence type="ECO:0000256" key="6">
    <source>
        <dbReference type="ARBA" id="ARBA00022777"/>
    </source>
</evidence>
<dbReference type="Gene3D" id="3.40.50.300">
    <property type="entry name" value="P-loop containing nucleotide triphosphate hydrolases"/>
    <property type="match status" value="1"/>
</dbReference>
<dbReference type="InterPro" id="IPR027417">
    <property type="entry name" value="P-loop_NTPase"/>
</dbReference>
<dbReference type="EC" id="2.7.1.12" evidence="3 9"/>
<reference evidence="10" key="2">
    <citation type="journal article" date="2021" name="Microorganisms">
        <title>Bacterial Dimethylsulfoniopropionate Biosynthesis in the East China Sea.</title>
        <authorList>
            <person name="Liu J."/>
            <person name="Zhang Y."/>
            <person name="Liu J."/>
            <person name="Zhong H."/>
            <person name="Williams B.T."/>
            <person name="Zheng Y."/>
            <person name="Curson A.R.J."/>
            <person name="Sun C."/>
            <person name="Sun H."/>
            <person name="Song D."/>
            <person name="Wagner Mackenzie B."/>
            <person name="Bermejo Martinez A."/>
            <person name="Todd J.D."/>
            <person name="Zhang X.H."/>
        </authorList>
    </citation>
    <scope>NUCLEOTIDE SEQUENCE</scope>
    <source>
        <strain evidence="10">AESS21</strain>
    </source>
</reference>
<comment type="similarity">
    <text evidence="2 9">Belongs to the gluconokinase GntK/GntV family.</text>
</comment>
<evidence type="ECO:0000313" key="10">
    <source>
        <dbReference type="EMBL" id="MBS8259010.1"/>
    </source>
</evidence>
<evidence type="ECO:0000256" key="7">
    <source>
        <dbReference type="ARBA" id="ARBA00022840"/>
    </source>
</evidence>
<evidence type="ECO:0000256" key="3">
    <source>
        <dbReference type="ARBA" id="ARBA00012054"/>
    </source>
</evidence>
<gene>
    <name evidence="10" type="ORF">DYI23_02155</name>
</gene>
<dbReference type="NCBIfam" id="TIGR01313">
    <property type="entry name" value="therm_gnt_kin"/>
    <property type="match status" value="1"/>
</dbReference>
<evidence type="ECO:0000256" key="9">
    <source>
        <dbReference type="RuleBase" id="RU363066"/>
    </source>
</evidence>
<evidence type="ECO:0000256" key="4">
    <source>
        <dbReference type="ARBA" id="ARBA00022679"/>
    </source>
</evidence>
<dbReference type="GO" id="GO:0005737">
    <property type="term" value="C:cytoplasm"/>
    <property type="evidence" value="ECO:0007669"/>
    <property type="project" value="TreeGrafter"/>
</dbReference>
<dbReference type="Pfam" id="PF13671">
    <property type="entry name" value="AAA_33"/>
    <property type="match status" value="1"/>
</dbReference>
<evidence type="ECO:0000256" key="2">
    <source>
        <dbReference type="ARBA" id="ARBA00008420"/>
    </source>
</evidence>
<reference evidence="10" key="1">
    <citation type="submission" date="2018-08" db="EMBL/GenBank/DDBJ databases">
        <authorList>
            <person name="Jin W."/>
            <person name="Wang H."/>
            <person name="Yang Y."/>
            <person name="Li M."/>
            <person name="Liu J."/>
        </authorList>
    </citation>
    <scope>NUCLEOTIDE SEQUENCE</scope>
    <source>
        <strain evidence="10">AESS21</strain>
    </source>
</reference>
<dbReference type="PANTHER" id="PTHR43442">
    <property type="entry name" value="GLUCONOKINASE-RELATED"/>
    <property type="match status" value="1"/>
</dbReference>